<reference evidence="1 2" key="3">
    <citation type="journal article" date="2013" name="Rice">
        <title>Improvement of the Oryza sativa Nipponbare reference genome using next generation sequence and optical map data.</title>
        <authorList>
            <person name="Kawahara Y."/>
            <person name="de la Bastide M."/>
            <person name="Hamilton J.P."/>
            <person name="Kanamori H."/>
            <person name="McCombie W.R."/>
            <person name="Ouyang S."/>
            <person name="Schwartz D.C."/>
            <person name="Tanaka T."/>
            <person name="Wu J."/>
            <person name="Zhou S."/>
            <person name="Childs K.L."/>
            <person name="Davidson R.M."/>
            <person name="Lin H."/>
            <person name="Quesada-Ocampo L."/>
            <person name="Vaillancourt B."/>
            <person name="Sakai H."/>
            <person name="Lee S.S."/>
            <person name="Kim J."/>
            <person name="Numa H."/>
            <person name="Itoh T."/>
            <person name="Buell C.R."/>
            <person name="Matsumoto T."/>
        </authorList>
    </citation>
    <scope>NUCLEOTIDE SEQUENCE [LARGE SCALE GENOMIC DNA]</scope>
    <source>
        <strain evidence="2">cv. Nipponbare</strain>
    </source>
</reference>
<reference evidence="2" key="1">
    <citation type="journal article" date="2005" name="Nature">
        <title>The map-based sequence of the rice genome.</title>
        <authorList>
            <consortium name="International rice genome sequencing project (IRGSP)"/>
            <person name="Matsumoto T."/>
            <person name="Wu J."/>
            <person name="Kanamori H."/>
            <person name="Katayose Y."/>
            <person name="Fujisawa M."/>
            <person name="Namiki N."/>
            <person name="Mizuno H."/>
            <person name="Yamamoto K."/>
            <person name="Antonio B.A."/>
            <person name="Baba T."/>
            <person name="Sakata K."/>
            <person name="Nagamura Y."/>
            <person name="Aoki H."/>
            <person name="Arikawa K."/>
            <person name="Arita K."/>
            <person name="Bito T."/>
            <person name="Chiden Y."/>
            <person name="Fujitsuka N."/>
            <person name="Fukunaka R."/>
            <person name="Hamada M."/>
            <person name="Harada C."/>
            <person name="Hayashi A."/>
            <person name="Hijishita S."/>
            <person name="Honda M."/>
            <person name="Hosokawa S."/>
            <person name="Ichikawa Y."/>
            <person name="Idonuma A."/>
            <person name="Iijima M."/>
            <person name="Ikeda M."/>
            <person name="Ikeno M."/>
            <person name="Ito K."/>
            <person name="Ito S."/>
            <person name="Ito T."/>
            <person name="Ito Y."/>
            <person name="Ito Y."/>
            <person name="Iwabuchi A."/>
            <person name="Kamiya K."/>
            <person name="Karasawa W."/>
            <person name="Kurita K."/>
            <person name="Katagiri S."/>
            <person name="Kikuta A."/>
            <person name="Kobayashi H."/>
            <person name="Kobayashi N."/>
            <person name="Machita K."/>
            <person name="Maehara T."/>
            <person name="Masukawa M."/>
            <person name="Mizubayashi T."/>
            <person name="Mukai Y."/>
            <person name="Nagasaki H."/>
            <person name="Nagata Y."/>
            <person name="Naito S."/>
            <person name="Nakashima M."/>
            <person name="Nakama Y."/>
            <person name="Nakamichi Y."/>
            <person name="Nakamura M."/>
            <person name="Meguro A."/>
            <person name="Negishi M."/>
            <person name="Ohta I."/>
            <person name="Ohta T."/>
            <person name="Okamoto M."/>
            <person name="Ono N."/>
            <person name="Saji S."/>
            <person name="Sakaguchi M."/>
            <person name="Sakai K."/>
            <person name="Shibata M."/>
            <person name="Shimokawa T."/>
            <person name="Song J."/>
            <person name="Takazaki Y."/>
            <person name="Terasawa K."/>
            <person name="Tsugane M."/>
            <person name="Tsuji K."/>
            <person name="Ueda S."/>
            <person name="Waki K."/>
            <person name="Yamagata H."/>
            <person name="Yamamoto M."/>
            <person name="Yamamoto S."/>
            <person name="Yamane H."/>
            <person name="Yoshiki S."/>
            <person name="Yoshihara R."/>
            <person name="Yukawa K."/>
            <person name="Zhong H."/>
            <person name="Yano M."/>
            <person name="Yuan Q."/>
            <person name="Ouyang S."/>
            <person name="Liu J."/>
            <person name="Jones K.M."/>
            <person name="Gansberger K."/>
            <person name="Moffat K."/>
            <person name="Hill J."/>
            <person name="Bera J."/>
            <person name="Fadrosh D."/>
            <person name="Jin S."/>
            <person name="Johri S."/>
            <person name="Kim M."/>
            <person name="Overton L."/>
            <person name="Reardon M."/>
            <person name="Tsitrin T."/>
            <person name="Vuong H."/>
            <person name="Weaver B."/>
            <person name="Ciecko A."/>
            <person name="Tallon L."/>
            <person name="Jackson J."/>
            <person name="Pai G."/>
            <person name="Aken S.V."/>
            <person name="Utterback T."/>
            <person name="Reidmuller S."/>
            <person name="Feldblyum T."/>
            <person name="Hsiao J."/>
            <person name="Zismann V."/>
            <person name="Iobst S."/>
            <person name="de Vazeille A.R."/>
            <person name="Buell C.R."/>
            <person name="Ying K."/>
            <person name="Li Y."/>
            <person name="Lu T."/>
            <person name="Huang Y."/>
            <person name="Zhao Q."/>
            <person name="Feng Q."/>
            <person name="Zhang L."/>
            <person name="Zhu J."/>
            <person name="Weng Q."/>
            <person name="Mu J."/>
            <person name="Lu Y."/>
            <person name="Fan D."/>
            <person name="Liu Y."/>
            <person name="Guan J."/>
            <person name="Zhang Y."/>
            <person name="Yu S."/>
            <person name="Liu X."/>
            <person name="Zhang Y."/>
            <person name="Hong G."/>
            <person name="Han B."/>
            <person name="Choisne N."/>
            <person name="Demange N."/>
            <person name="Orjeda G."/>
            <person name="Samain S."/>
            <person name="Cattolico L."/>
            <person name="Pelletier E."/>
            <person name="Couloux A."/>
            <person name="Segurens B."/>
            <person name="Wincker P."/>
            <person name="D'Hont A."/>
            <person name="Scarpelli C."/>
            <person name="Weissenbach J."/>
            <person name="Salanoubat M."/>
            <person name="Quetier F."/>
            <person name="Yu Y."/>
            <person name="Kim H.R."/>
            <person name="Rambo T."/>
            <person name="Currie J."/>
            <person name="Collura K."/>
            <person name="Luo M."/>
            <person name="Yang T."/>
            <person name="Ammiraju J.S.S."/>
            <person name="Engler F."/>
            <person name="Soderlund C."/>
            <person name="Wing R.A."/>
            <person name="Palmer L.E."/>
            <person name="de la Bastide M."/>
            <person name="Spiegel L."/>
            <person name="Nascimento L."/>
            <person name="Zutavern T."/>
            <person name="O'Shaughnessy A."/>
            <person name="Dike S."/>
            <person name="Dedhia N."/>
            <person name="Preston R."/>
            <person name="Balija V."/>
            <person name="McCombie W.R."/>
            <person name="Chow T."/>
            <person name="Chen H."/>
            <person name="Chung M."/>
            <person name="Chen C."/>
            <person name="Shaw J."/>
            <person name="Wu H."/>
            <person name="Hsiao K."/>
            <person name="Chao Y."/>
            <person name="Chu M."/>
            <person name="Cheng C."/>
            <person name="Hour A."/>
            <person name="Lee P."/>
            <person name="Lin S."/>
            <person name="Lin Y."/>
            <person name="Liou J."/>
            <person name="Liu S."/>
            <person name="Hsing Y."/>
            <person name="Raghuvanshi S."/>
            <person name="Mohanty A."/>
            <person name="Bharti A.K."/>
            <person name="Gaur A."/>
            <person name="Gupta V."/>
            <person name="Kumar D."/>
            <person name="Ravi V."/>
            <person name="Vij S."/>
            <person name="Kapur A."/>
            <person name="Khurana P."/>
            <person name="Khurana P."/>
            <person name="Khurana J.P."/>
            <person name="Tyagi A.K."/>
            <person name="Gaikwad K."/>
            <person name="Singh A."/>
            <person name="Dalal V."/>
            <person name="Srivastava S."/>
            <person name="Dixit A."/>
            <person name="Pal A.K."/>
            <person name="Ghazi I.A."/>
            <person name="Yadav M."/>
            <person name="Pandit A."/>
            <person name="Bhargava A."/>
            <person name="Sureshbabu K."/>
            <person name="Batra K."/>
            <person name="Sharma T.R."/>
            <person name="Mohapatra T."/>
            <person name="Singh N.K."/>
            <person name="Messing J."/>
            <person name="Nelson A.B."/>
            <person name="Fuks G."/>
            <person name="Kavchok S."/>
            <person name="Keizer G."/>
            <person name="Linton E."/>
            <person name="Llaca V."/>
            <person name="Song R."/>
            <person name="Tanyolac B."/>
            <person name="Young S."/>
            <person name="Ho-Il K."/>
            <person name="Hahn J.H."/>
            <person name="Sangsakoo G."/>
            <person name="Vanavichit A."/>
            <person name="de Mattos Luiz.A.T."/>
            <person name="Zimmer P.D."/>
            <person name="Malone G."/>
            <person name="Dellagostin O."/>
            <person name="de Oliveira A.C."/>
            <person name="Bevan M."/>
            <person name="Bancroft I."/>
            <person name="Minx P."/>
            <person name="Cordum H."/>
            <person name="Wilson R."/>
            <person name="Cheng Z."/>
            <person name="Jin W."/>
            <person name="Jiang J."/>
            <person name="Leong S.A."/>
            <person name="Iwama H."/>
            <person name="Gojobori T."/>
            <person name="Itoh T."/>
            <person name="Niimura Y."/>
            <person name="Fujii Y."/>
            <person name="Habara T."/>
            <person name="Sakai H."/>
            <person name="Sato Y."/>
            <person name="Wilson G."/>
            <person name="Kumar K."/>
            <person name="McCouch S."/>
            <person name="Juretic N."/>
            <person name="Hoen D."/>
            <person name="Wright S."/>
            <person name="Bruskiewich R."/>
            <person name="Bureau T."/>
            <person name="Miyao A."/>
            <person name="Hirochika H."/>
            <person name="Nishikawa T."/>
            <person name="Kadowaki K."/>
            <person name="Sugiura M."/>
            <person name="Burr B."/>
            <person name="Sasaki T."/>
        </authorList>
    </citation>
    <scope>NUCLEOTIDE SEQUENCE [LARGE SCALE GENOMIC DNA]</scope>
    <source>
        <strain evidence="2">cv. Nipponbare</strain>
    </source>
</reference>
<dbReference type="Proteomes" id="UP000059680">
    <property type="component" value="Chromosome 5"/>
</dbReference>
<dbReference type="AlphaFoldDB" id="A0A0P0WHU2"/>
<keyword evidence="2" id="KW-1185">Reference proteome</keyword>
<dbReference type="SMR" id="A0A0P0WHU2"/>
<accession>A0A0P0WHU2</accession>
<sequence>MDGEYFPDDVCRGTRGRRSCCGGGSPWRRTRRTTHVHHPFPSPAATLSRIHASRPGMAAAVEMEVDHAELDRARCRCREYLLVLEKEHRKIHVFQRELPHKIHLPA</sequence>
<organism evidence="1 2">
    <name type="scientific">Oryza sativa subsp. japonica</name>
    <name type="common">Rice</name>
    <dbReference type="NCBI Taxonomy" id="39947"/>
    <lineage>
        <taxon>Eukaryota</taxon>
        <taxon>Viridiplantae</taxon>
        <taxon>Streptophyta</taxon>
        <taxon>Embryophyta</taxon>
        <taxon>Tracheophyta</taxon>
        <taxon>Spermatophyta</taxon>
        <taxon>Magnoliopsida</taxon>
        <taxon>Liliopsida</taxon>
        <taxon>Poales</taxon>
        <taxon>Poaceae</taxon>
        <taxon>BOP clade</taxon>
        <taxon>Oryzoideae</taxon>
        <taxon>Oryzeae</taxon>
        <taxon>Oryzinae</taxon>
        <taxon>Oryza</taxon>
        <taxon>Oryza sativa</taxon>
    </lineage>
</organism>
<protein>
    <submittedName>
        <fullName evidence="1">Os05g0140366 protein</fullName>
    </submittedName>
</protein>
<gene>
    <name evidence="1" type="ordered locus">Os05g0140366</name>
    <name evidence="1" type="ORF">OSNPB_050140366</name>
</gene>
<evidence type="ECO:0000313" key="1">
    <source>
        <dbReference type="EMBL" id="BAS92188.1"/>
    </source>
</evidence>
<evidence type="ECO:0000313" key="2">
    <source>
        <dbReference type="Proteomes" id="UP000059680"/>
    </source>
</evidence>
<dbReference type="PaxDb" id="39947-A0A0P0WHU2"/>
<dbReference type="EMBL" id="AP014961">
    <property type="protein sequence ID" value="BAS92188.1"/>
    <property type="molecule type" value="Genomic_DNA"/>
</dbReference>
<dbReference type="InParanoid" id="A0A0P0WHU2"/>
<proteinExistence type="predicted"/>
<name>A0A0P0WHU2_ORYSJ</name>
<reference evidence="1 2" key="2">
    <citation type="journal article" date="2013" name="Plant Cell Physiol.">
        <title>Rice Annotation Project Database (RAP-DB): an integrative and interactive database for rice genomics.</title>
        <authorList>
            <person name="Sakai H."/>
            <person name="Lee S.S."/>
            <person name="Tanaka T."/>
            <person name="Numa H."/>
            <person name="Kim J."/>
            <person name="Kawahara Y."/>
            <person name="Wakimoto H."/>
            <person name="Yang C.C."/>
            <person name="Iwamoto M."/>
            <person name="Abe T."/>
            <person name="Yamada Y."/>
            <person name="Muto A."/>
            <person name="Inokuchi H."/>
            <person name="Ikemura T."/>
            <person name="Matsumoto T."/>
            <person name="Sasaki T."/>
            <person name="Itoh T."/>
        </authorList>
    </citation>
    <scope>NUCLEOTIDE SEQUENCE [LARGE SCALE GENOMIC DNA]</scope>
    <source>
        <strain evidence="2">cv. Nipponbare</strain>
    </source>
</reference>